<dbReference type="Pfam" id="PF00497">
    <property type="entry name" value="SBP_bac_3"/>
    <property type="match status" value="1"/>
</dbReference>
<dbReference type="SUPFAM" id="SSF53850">
    <property type="entry name" value="Periplasmic binding protein-like II"/>
    <property type="match status" value="1"/>
</dbReference>
<dbReference type="EMBL" id="JAGSPK010000004">
    <property type="protein sequence ID" value="MBR7793492.1"/>
    <property type="molecule type" value="Genomic_DNA"/>
</dbReference>
<dbReference type="Gene3D" id="3.40.190.10">
    <property type="entry name" value="Periplasmic binding protein-like II"/>
    <property type="match status" value="2"/>
</dbReference>
<reference evidence="4 5" key="1">
    <citation type="submission" date="2021-04" db="EMBL/GenBank/DDBJ databases">
        <title>novel species isolated from subtropical streams in China.</title>
        <authorList>
            <person name="Lu H."/>
        </authorList>
    </citation>
    <scope>NUCLEOTIDE SEQUENCE [LARGE SCALE GENOMIC DNA]</scope>
    <source>
        <strain evidence="4 5">FT147W</strain>
    </source>
</reference>
<feature type="domain" description="Solute-binding protein family 3/N-terminal" evidence="3">
    <location>
        <begin position="29"/>
        <end position="115"/>
    </location>
</feature>
<feature type="signal peptide" evidence="2">
    <location>
        <begin position="1"/>
        <end position="21"/>
    </location>
</feature>
<dbReference type="Proteomes" id="UP000682982">
    <property type="component" value="Unassembled WGS sequence"/>
</dbReference>
<dbReference type="RefSeq" id="WP_212679455.1">
    <property type="nucleotide sequence ID" value="NZ_JAGSPK010000004.1"/>
</dbReference>
<sequence length="240" mass="26240">MNFSFRSVILFGTLVSGFAHANDNITVSFNERPPYLTQGTDGAASGLIGTAASEAFKAAGLEVTWSKVPPNRQLIVVKEGGNNCAIGWFKTPERTQFAKFTNPIYRDKPTIILANPKFEAKDGSKLSDLLTAKGVRVLVKENFSYGGFIDGKLESLKPTLVKSNGTPTQMLQLIHANTADFMFASEEESKYLIEQSGVASNSVKQLKAADMPNGEFRYIMCSNQVPDSVISRLNKAIKFK</sequence>
<dbReference type="PANTHER" id="PTHR35936:SF35">
    <property type="entry name" value="L-CYSTINE-BINDING PROTEIN TCYJ"/>
    <property type="match status" value="1"/>
</dbReference>
<feature type="chain" id="PRO_5045290240" evidence="2">
    <location>
        <begin position="22"/>
        <end position="240"/>
    </location>
</feature>
<comment type="caution">
    <text evidence="4">The sequence shown here is derived from an EMBL/GenBank/DDBJ whole genome shotgun (WGS) entry which is preliminary data.</text>
</comment>
<organism evidence="4 5">
    <name type="scientific">Undibacterium rivi</name>
    <dbReference type="NCBI Taxonomy" id="2828729"/>
    <lineage>
        <taxon>Bacteria</taxon>
        <taxon>Pseudomonadati</taxon>
        <taxon>Pseudomonadota</taxon>
        <taxon>Betaproteobacteria</taxon>
        <taxon>Burkholderiales</taxon>
        <taxon>Oxalobacteraceae</taxon>
        <taxon>Undibacterium</taxon>
    </lineage>
</organism>
<keyword evidence="5" id="KW-1185">Reference proteome</keyword>
<evidence type="ECO:0000256" key="2">
    <source>
        <dbReference type="SAM" id="SignalP"/>
    </source>
</evidence>
<evidence type="ECO:0000313" key="4">
    <source>
        <dbReference type="EMBL" id="MBR7793492.1"/>
    </source>
</evidence>
<accession>A0ABS5H3Y3</accession>
<evidence type="ECO:0000313" key="5">
    <source>
        <dbReference type="Proteomes" id="UP000682982"/>
    </source>
</evidence>
<name>A0ABS5H3Y3_9BURK</name>
<proteinExistence type="predicted"/>
<evidence type="ECO:0000256" key="1">
    <source>
        <dbReference type="ARBA" id="ARBA00022729"/>
    </source>
</evidence>
<gene>
    <name evidence="4" type="ORF">KDM87_12870</name>
</gene>
<protein>
    <submittedName>
        <fullName evidence="4">Transporter substrate-binding domain-containing protein</fullName>
    </submittedName>
</protein>
<dbReference type="InterPro" id="IPR001638">
    <property type="entry name" value="Solute-binding_3/MltF_N"/>
</dbReference>
<evidence type="ECO:0000259" key="3">
    <source>
        <dbReference type="Pfam" id="PF00497"/>
    </source>
</evidence>
<dbReference type="PANTHER" id="PTHR35936">
    <property type="entry name" value="MEMBRANE-BOUND LYTIC MUREIN TRANSGLYCOSYLASE F"/>
    <property type="match status" value="1"/>
</dbReference>
<keyword evidence="1 2" id="KW-0732">Signal</keyword>